<feature type="compositionally biased region" description="Low complexity" evidence="1">
    <location>
        <begin position="550"/>
        <end position="580"/>
    </location>
</feature>
<feature type="compositionally biased region" description="Basic and acidic residues" evidence="1">
    <location>
        <begin position="352"/>
        <end position="366"/>
    </location>
</feature>
<organism evidence="2 3">
    <name type="scientific">Cymbomonas tetramitiformis</name>
    <dbReference type="NCBI Taxonomy" id="36881"/>
    <lineage>
        <taxon>Eukaryota</taxon>
        <taxon>Viridiplantae</taxon>
        <taxon>Chlorophyta</taxon>
        <taxon>Pyramimonadophyceae</taxon>
        <taxon>Pyramimonadales</taxon>
        <taxon>Pyramimonadaceae</taxon>
        <taxon>Cymbomonas</taxon>
    </lineage>
</organism>
<comment type="caution">
    <text evidence="2">The sequence shown here is derived from an EMBL/GenBank/DDBJ whole genome shotgun (WGS) entry which is preliminary data.</text>
</comment>
<evidence type="ECO:0000256" key="1">
    <source>
        <dbReference type="SAM" id="MobiDB-lite"/>
    </source>
</evidence>
<feature type="region of interest" description="Disordered" evidence="1">
    <location>
        <begin position="322"/>
        <end position="385"/>
    </location>
</feature>
<feature type="region of interest" description="Disordered" evidence="1">
    <location>
        <begin position="155"/>
        <end position="176"/>
    </location>
</feature>
<feature type="region of interest" description="Disordered" evidence="1">
    <location>
        <begin position="703"/>
        <end position="831"/>
    </location>
</feature>
<dbReference type="Proteomes" id="UP001190700">
    <property type="component" value="Unassembled WGS sequence"/>
</dbReference>
<feature type="region of interest" description="Disordered" evidence="1">
    <location>
        <begin position="495"/>
        <end position="534"/>
    </location>
</feature>
<reference evidence="2 3" key="1">
    <citation type="journal article" date="2015" name="Genome Biol. Evol.">
        <title>Comparative Genomics of a Bacterivorous Green Alga Reveals Evolutionary Causalities and Consequences of Phago-Mixotrophic Mode of Nutrition.</title>
        <authorList>
            <person name="Burns J.A."/>
            <person name="Paasch A."/>
            <person name="Narechania A."/>
            <person name="Kim E."/>
        </authorList>
    </citation>
    <scope>NUCLEOTIDE SEQUENCE [LARGE SCALE GENOMIC DNA]</scope>
    <source>
        <strain evidence="2 3">PLY_AMNH</strain>
    </source>
</reference>
<dbReference type="EMBL" id="LGRX02026267">
    <property type="protein sequence ID" value="KAK3251118.1"/>
    <property type="molecule type" value="Genomic_DNA"/>
</dbReference>
<name>A0AAE0CB34_9CHLO</name>
<feature type="region of interest" description="Disordered" evidence="1">
    <location>
        <begin position="841"/>
        <end position="860"/>
    </location>
</feature>
<feature type="compositionally biased region" description="Low complexity" evidence="1">
    <location>
        <begin position="502"/>
        <end position="534"/>
    </location>
</feature>
<evidence type="ECO:0000313" key="3">
    <source>
        <dbReference type="Proteomes" id="UP001190700"/>
    </source>
</evidence>
<accession>A0AAE0CB34</accession>
<evidence type="ECO:0000313" key="2">
    <source>
        <dbReference type="EMBL" id="KAK3251118.1"/>
    </source>
</evidence>
<gene>
    <name evidence="2" type="ORF">CYMTET_39535</name>
</gene>
<proteinExistence type="predicted"/>
<dbReference type="AlphaFoldDB" id="A0AAE0CB34"/>
<feature type="compositionally biased region" description="Low complexity" evidence="1">
    <location>
        <begin position="633"/>
        <end position="650"/>
    </location>
</feature>
<feature type="compositionally biased region" description="Low complexity" evidence="1">
    <location>
        <begin position="703"/>
        <end position="827"/>
    </location>
</feature>
<protein>
    <submittedName>
        <fullName evidence="2">Uncharacterized protein</fullName>
    </submittedName>
</protein>
<keyword evidence="3" id="KW-1185">Reference proteome</keyword>
<sequence length="951" mass="103176">MDISRSTSENGNSTQLHTLGDDVQRMLVQLGALQEQLPGGPMAAGVEASSRSASQVVSCQSNAAGKAGQAPSAFAGSGSLKSSWQHGSYGSLIEKLNEENVSAPFGHEQQITLGRGREGALARRRRTMTEHSEDFVEIKQSVRAATARVPPAVEDPVPLQQQQPGALLGRPNQGAQTTLGASLHVGEPKPAESSTTPAAPAHTPAWVGSGYLKLIEKANEMSIDQRKRENVVKYHTPHEQHISLRRHDENDSLRRRTLNEHLDDTEEILQFKQSVRAATARVPPAVEAPVPLQQQQPGALLGRPNQGAQTTLGASLHVGEPKLAESSATPVAPAHTPEPCRTDQPESVAKNAEIHLRESHTLKSQRDPPSTSRGPGEEPTSEQATLAMHRQWRQLQEQLFMPGPSQLQLLSVHEPTKIHQYPLQQREQLDSQLKEKRMQAPQIGQIIPASLMLQQQAGQLQGQQGQPHLSSDMLGQQAGQQAGYLPLSRQLVQGQQARQMPSLSMQMQGQQAGQLQGQQAGQMPSLSMQMQGQQAGQLQSPLTLQMQGQLGQVQGEQGQAAQSLHGMQPQVAPVQGQAPPSTETQLQHAGQVHTRMHGEAPISVQLQQGLQFMPPLSAQVQGQQAGQMLHQASSSSRTMQQQSGQMQGQAPLSAHMPGQQTSYALLPRQQTVLQQQAGQMQGQMQRQAPLSLQMQLQQARQLQGQQGQPLMSSQLQGQQGQPLMSSQLQGQQGQPLMSSQLQGQPLMSSQLQEQQGQPLMSSQLQGQQGQPLMSSQLQGQQGQPLMSSQLQGHQGQPLMSSQLQGQQGQPLMSSQLQGQQAGQAQGQLGPGASFQSEIVEESSGLHMQRSQNSDSSSDVLTSLAVPRHEESEYKTAMKWWGKTIHRSLATAPEGEYRVGVALVAGRSLPIMDYMGLCDPYVALKVDGVQMLSRYQVVRRPLRCFQHDHCCA</sequence>
<feature type="region of interest" description="Disordered" evidence="1">
    <location>
        <begin position="550"/>
        <end position="588"/>
    </location>
</feature>
<feature type="region of interest" description="Disordered" evidence="1">
    <location>
        <begin position="458"/>
        <end position="477"/>
    </location>
</feature>
<feature type="region of interest" description="Disordered" evidence="1">
    <location>
        <begin position="633"/>
        <end position="655"/>
    </location>
</feature>
<feature type="compositionally biased region" description="Polar residues" evidence="1">
    <location>
        <begin position="848"/>
        <end position="860"/>
    </location>
</feature>